<accession>A0ACC2LV27</accession>
<dbReference type="Proteomes" id="UP001234297">
    <property type="component" value="Chromosome 3"/>
</dbReference>
<reference evidence="1 2" key="1">
    <citation type="journal article" date="2022" name="Hortic Res">
        <title>A haplotype resolved chromosomal level avocado genome allows analysis of novel avocado genes.</title>
        <authorList>
            <person name="Nath O."/>
            <person name="Fletcher S.J."/>
            <person name="Hayward A."/>
            <person name="Shaw L.M."/>
            <person name="Masouleh A.K."/>
            <person name="Furtado A."/>
            <person name="Henry R.J."/>
            <person name="Mitter N."/>
        </authorList>
    </citation>
    <scope>NUCLEOTIDE SEQUENCE [LARGE SCALE GENOMIC DNA]</scope>
    <source>
        <strain evidence="2">cv. Hass</strain>
    </source>
</reference>
<comment type="caution">
    <text evidence="1">The sequence shown here is derived from an EMBL/GenBank/DDBJ whole genome shotgun (WGS) entry which is preliminary data.</text>
</comment>
<protein>
    <submittedName>
        <fullName evidence="1">Uncharacterized protein</fullName>
    </submittedName>
</protein>
<keyword evidence="2" id="KW-1185">Reference proteome</keyword>
<evidence type="ECO:0000313" key="2">
    <source>
        <dbReference type="Proteomes" id="UP001234297"/>
    </source>
</evidence>
<evidence type="ECO:0000313" key="1">
    <source>
        <dbReference type="EMBL" id="KAJ8637201.1"/>
    </source>
</evidence>
<proteinExistence type="predicted"/>
<name>A0ACC2LV27_PERAE</name>
<organism evidence="1 2">
    <name type="scientific">Persea americana</name>
    <name type="common">Avocado</name>
    <dbReference type="NCBI Taxonomy" id="3435"/>
    <lineage>
        <taxon>Eukaryota</taxon>
        <taxon>Viridiplantae</taxon>
        <taxon>Streptophyta</taxon>
        <taxon>Embryophyta</taxon>
        <taxon>Tracheophyta</taxon>
        <taxon>Spermatophyta</taxon>
        <taxon>Magnoliopsida</taxon>
        <taxon>Magnoliidae</taxon>
        <taxon>Laurales</taxon>
        <taxon>Lauraceae</taxon>
        <taxon>Persea</taxon>
    </lineage>
</organism>
<gene>
    <name evidence="1" type="ORF">MRB53_011468</name>
</gene>
<sequence length="500" mass="55122">MAEANFFHLGAQHFSIGLYGFNMQSAVVGLLQSTKPGSGSIEGKIISLSVSFSIFAFAASVALPPRFTTVLCRISFFFSVLACSFLLSPLAPHVLFWVPHLACVFPLLHLLQLLPAPLRQSLQQPWLSTWNAVRDAACWVRQALLPISSSTTSNGVPERPTSSSSSSAAPERSIEEGDAHAVNAAPERSIEEGDCCQRKMLLGAGFLQEKQRTICFWFHCEVHWIHHNVWGHQLFLEISAILFLMEQQAHKIFVPPYFTSSVSHCNGNVLQSVNSEVDGVADLLNQPPCPGVRISHAAVHFEGATGLDSRIPPSDFFPQFCSSAVTWVLLDDLTLMLLNWTFLTELSAVVEVLWFRWGEGSLPERKIIPLCVHFPICFCCVSGPPYMLYLHLLPRCRLSFFFSLLAFSPTALVVTWNAIGDAACRSHQAIVRSFEALLPSTISSVTSNSNPARSPLVLHQLHLVSSCVTSKRNLGRSPLVLHQLHLVITSCINVPKKDDA</sequence>
<dbReference type="EMBL" id="CM056811">
    <property type="protein sequence ID" value="KAJ8637201.1"/>
    <property type="molecule type" value="Genomic_DNA"/>
</dbReference>